<dbReference type="InterPro" id="IPR011050">
    <property type="entry name" value="Pectin_lyase_fold/virulence"/>
</dbReference>
<evidence type="ECO:0000259" key="1">
    <source>
        <dbReference type="Pfam" id="PF18668"/>
    </source>
</evidence>
<name>A0A6N9SGK0_ECOLX</name>
<dbReference type="InterPro" id="IPR040775">
    <property type="entry name" value="Tail_spike_N"/>
</dbReference>
<dbReference type="Gene3D" id="2.160.20.10">
    <property type="entry name" value="Single-stranded right-handed beta-helix, Pectin lyase-like"/>
    <property type="match status" value="1"/>
</dbReference>
<dbReference type="Pfam" id="PF18668">
    <property type="entry name" value="Tail_spike_N"/>
    <property type="match status" value="1"/>
</dbReference>
<evidence type="ECO:0000313" key="3">
    <source>
        <dbReference type="Proteomes" id="UP000471490"/>
    </source>
</evidence>
<organism evidence="2 3">
    <name type="scientific">Escherichia coli</name>
    <dbReference type="NCBI Taxonomy" id="562"/>
    <lineage>
        <taxon>Bacteria</taxon>
        <taxon>Pseudomonadati</taxon>
        <taxon>Pseudomonadota</taxon>
        <taxon>Gammaproteobacteria</taxon>
        <taxon>Enterobacterales</taxon>
        <taxon>Enterobacteriaceae</taxon>
        <taxon>Escherichia</taxon>
    </lineage>
</organism>
<reference evidence="2 3" key="1">
    <citation type="journal article" date="2020" name="Int. J. Nanomedicine">
        <title>Consequences Of Long-Term Bacteria's Exposure To Silver Nanoformulations With Different PhysicoChemical Properties.</title>
        <authorList>
            <person name="Kedziora A."/>
            <person name="Wernecki M."/>
            <person name="Korzekwa K."/>
            <person name="Speruda M."/>
            <person name="Gerasymchuk Y."/>
            <person name="Lukowiak A."/>
            <person name="Bugla-Ploskonska G."/>
        </authorList>
    </citation>
    <scope>NUCLEOTIDE SEQUENCE [LARGE SCALE GENOMIC DNA]</scope>
    <source>
        <strain evidence="2 3">ATCC 11230</strain>
    </source>
</reference>
<dbReference type="RefSeq" id="WP_032294212.1">
    <property type="nucleotide sequence ID" value="NZ_UFZW01000006.1"/>
</dbReference>
<dbReference type="Gene3D" id="2.10.10.80">
    <property type="match status" value="1"/>
</dbReference>
<evidence type="ECO:0000313" key="2">
    <source>
        <dbReference type="EMBL" id="NDR95261.1"/>
    </source>
</evidence>
<protein>
    <recommendedName>
        <fullName evidence="1">Tail spike TSP1/Gp66 N-terminal domain-containing protein</fullName>
    </recommendedName>
</protein>
<dbReference type="EMBL" id="VLTB01000496">
    <property type="protein sequence ID" value="NDR95261.1"/>
    <property type="molecule type" value="Genomic_DNA"/>
</dbReference>
<dbReference type="SUPFAM" id="SSF51126">
    <property type="entry name" value="Pectin lyase-like"/>
    <property type="match status" value="1"/>
</dbReference>
<gene>
    <name evidence="2" type="ORF">FPI65_29425</name>
</gene>
<dbReference type="InterPro" id="IPR012334">
    <property type="entry name" value="Pectin_lyas_fold"/>
</dbReference>
<feature type="domain" description="Tail spike TSP1/Gp66 N-terminal" evidence="1">
    <location>
        <begin position="59"/>
        <end position="123"/>
    </location>
</feature>
<sequence length="636" mass="67029">MATTPSQKPVASELPQDMKFNSGKIDEFVTSLALKYIDRLGGEHYTIEGIKQLAFEAMSNFGYVTISSFDGGATLTDPNQALLWESNGEYYKWTGNLPKTVPAGSTPDSTGGIGPGAWLSIGDSLLRSMLASSTGSQLIGTNHRGTLELDLDAIDRRPDGYANSIQAVLSNGQDVQISDAQTIDSRITINDDYQVIQGLGGSVANINKGQALFADTKAGVKIKDFRCIGLITNGPATGNNVAYAITFTDSSNISIVGSDTYGYTGSVYLQRCVDSIIRDTYSRGNRYHSDVVAGGYGVLLGGCKRIIVDGVNFEADADKGDLGRHAVYVSVIQGAGNFCEDIIVKNIIARYNNINDRNMWGINIRKSNRVIVDDFIINGANAGVALNTADGVINQCQIKNGHVRVLQYDGNAVYGLAGTPDDSSLLTGLVIDGVSFEMEVKAGVTPTAGGLVPIALNCQRSRVSNIKILGRGDSNAFLLGSCSQLTIDGVSETLSGGASTSSFIRFTAAASGISVYNISTPRASMFQGLDNVTNLSVDFDRFARIVSNNSAITITDSSGLIASATITGTGEITVGFKSHVTDNAIRSSTIGPASTGAPIILPEFLTKSVILRFYTAAGVLVNLSASIVSADVSLHS</sequence>
<accession>A0A6N9SGK0</accession>
<comment type="caution">
    <text evidence="2">The sequence shown here is derived from an EMBL/GenBank/DDBJ whole genome shotgun (WGS) entry which is preliminary data.</text>
</comment>
<dbReference type="AlphaFoldDB" id="A0A6N9SGK0"/>
<dbReference type="Proteomes" id="UP000471490">
    <property type="component" value="Unassembled WGS sequence"/>
</dbReference>
<proteinExistence type="predicted"/>